<comment type="caution">
    <text evidence="6">The sequence shown here is derived from an EMBL/GenBank/DDBJ whole genome shotgun (WGS) entry which is preliminary data.</text>
</comment>
<evidence type="ECO:0000256" key="1">
    <source>
        <dbReference type="ARBA" id="ARBA00012528"/>
    </source>
</evidence>
<feature type="transmembrane region" description="Helical" evidence="3">
    <location>
        <begin position="766"/>
        <end position="786"/>
    </location>
</feature>
<evidence type="ECO:0000313" key="6">
    <source>
        <dbReference type="EMBL" id="GAA0551072.1"/>
    </source>
</evidence>
<feature type="domain" description="GGDEF" evidence="5">
    <location>
        <begin position="869"/>
        <end position="1000"/>
    </location>
</feature>
<dbReference type="Proteomes" id="UP001501169">
    <property type="component" value="Unassembled WGS sequence"/>
</dbReference>
<dbReference type="CDD" id="cd01949">
    <property type="entry name" value="GGDEF"/>
    <property type="match status" value="1"/>
</dbReference>
<dbReference type="Pfam" id="PF07495">
    <property type="entry name" value="Y_Y_Y"/>
    <property type="match status" value="1"/>
</dbReference>
<keyword evidence="4" id="KW-0732">Signal</keyword>
<dbReference type="SMART" id="SM00267">
    <property type="entry name" value="GGDEF"/>
    <property type="match status" value="1"/>
</dbReference>
<dbReference type="PANTHER" id="PTHR45138:SF9">
    <property type="entry name" value="DIGUANYLATE CYCLASE DGCM-RELATED"/>
    <property type="match status" value="1"/>
</dbReference>
<feature type="chain" id="PRO_5045667001" description="diguanylate cyclase" evidence="4">
    <location>
        <begin position="42"/>
        <end position="1000"/>
    </location>
</feature>
<dbReference type="InterPro" id="IPR029787">
    <property type="entry name" value="Nucleotide_cyclase"/>
</dbReference>
<dbReference type="InterPro" id="IPR015943">
    <property type="entry name" value="WD40/YVTN_repeat-like_dom_sf"/>
</dbReference>
<dbReference type="InterPro" id="IPR000160">
    <property type="entry name" value="GGDEF_dom"/>
</dbReference>
<dbReference type="SUPFAM" id="SSF63829">
    <property type="entry name" value="Calcium-dependent phosphotriesterase"/>
    <property type="match status" value="3"/>
</dbReference>
<dbReference type="PROSITE" id="PS50887">
    <property type="entry name" value="GGDEF"/>
    <property type="match status" value="1"/>
</dbReference>
<dbReference type="InterPro" id="IPR011123">
    <property type="entry name" value="Y_Y_Y"/>
</dbReference>
<evidence type="ECO:0000256" key="3">
    <source>
        <dbReference type="SAM" id="Phobius"/>
    </source>
</evidence>
<dbReference type="InterPro" id="IPR013783">
    <property type="entry name" value="Ig-like_fold"/>
</dbReference>
<feature type="signal peptide" evidence="4">
    <location>
        <begin position="1"/>
        <end position="41"/>
    </location>
</feature>
<dbReference type="EMBL" id="BAAAEO010000003">
    <property type="protein sequence ID" value="GAA0551072.1"/>
    <property type="molecule type" value="Genomic_DNA"/>
</dbReference>
<evidence type="ECO:0000256" key="2">
    <source>
        <dbReference type="ARBA" id="ARBA00034247"/>
    </source>
</evidence>
<dbReference type="Pfam" id="PF07494">
    <property type="entry name" value="Reg_prop"/>
    <property type="match status" value="3"/>
</dbReference>
<dbReference type="InterPro" id="IPR043128">
    <property type="entry name" value="Rev_trsase/Diguanyl_cyclase"/>
</dbReference>
<sequence length="1000" mass="110330">MFEVLGRCFYLHSYVSFALRLRRTSTAFSIFLLLLASSAGAGQAKLSHYFQESWTTRDGLPHNTINSITQSNDGYLWLGTWEGAVRFNGREFKVFGRGPVTGLPDSGIRFLGTDNHGDVLLTGARGGVSKRTETGWVSWAPYNVLLNAIAEDQHGALWLASEGLGLFRQQVDGSRQQYTQVQGLGSDVVHSLQLDEQGRLWVGTGRGLFWLDTNLAEPQIHKVADLPAVPVFALRQYEDSMLIGTERGLFTLNQGATRLFSAALANMPVSALLVQNKFIWIGTTDRGLLRFGDQGLETLSMTGGLPNNRILSLFLDREKSIWVGTNGGLFRLRDAPFVTYTAENGLAGDYVRAVLAHSDNTLWVGTSQGLTVRDETGFTTLDLTAASKGQSVLSLTEAQDGAVWIGTYTDGVLRYQNGVVTHKYDRNTGLLANEVRAVLPEADGSLWVGTGQGLNFISNSGVLSFTTEDGLPTPFVMALYKHSDGRLFIGTGGGVAIMQPSGTISALDFSGLDGAEYAFGFASDPLSDILWMTTDRGLVAYHLNSGRLQIIGREAGLPFDKVFQAVVDRDNNIWLSSNRGVIRLLRAQVDQFLAGERPTVDYELFGESDGMQSAQTNGGSMQAATLSADGSIVFATSKGVSVIKPDDLKRFAVNVPPVVVEGIKVDGSPVPLQQEIQLPAGTHRLELQFAGLGFIMPQRIQYSTKLNGFDDNWVERGSNNTAEYTNLPPGHYRFSVRAAYPQGSWSEHDARFSFVILPHFWQRADFWTVAILAVILLTGLLVRWRLQALRRREQRLLWQVAEKTVELQQQTDHLRAVDKQRSELMLQIKQQAEEFEQQARLDALTGLANRRAFDEALTRECARSRRSDQPLCLVLLDIDHFKLVNDTFSHSIGDEILKLVARVICGLCRANDTVARWGGEEFAILLPDTDLKAAAEICERIRLAVMQIDCSEFSVDLRITASMGIACYAGEIHHDKLLSRSDAALYCAKQDGRNRINIAE</sequence>
<name>A0ABP3NTV0_9GAMM</name>
<keyword evidence="3" id="KW-1133">Transmembrane helix</keyword>
<proteinExistence type="predicted"/>
<dbReference type="Gene3D" id="2.130.10.10">
    <property type="entry name" value="YVTN repeat-like/Quinoprotein amine dehydrogenase"/>
    <property type="match status" value="5"/>
</dbReference>
<dbReference type="Gene3D" id="2.60.40.10">
    <property type="entry name" value="Immunoglobulins"/>
    <property type="match status" value="1"/>
</dbReference>
<organism evidence="6 7">
    <name type="scientific">Rheinheimera aquimaris</name>
    <dbReference type="NCBI Taxonomy" id="412437"/>
    <lineage>
        <taxon>Bacteria</taxon>
        <taxon>Pseudomonadati</taxon>
        <taxon>Pseudomonadota</taxon>
        <taxon>Gammaproteobacteria</taxon>
        <taxon>Chromatiales</taxon>
        <taxon>Chromatiaceae</taxon>
        <taxon>Rheinheimera</taxon>
    </lineage>
</organism>
<reference evidence="7" key="1">
    <citation type="journal article" date="2019" name="Int. J. Syst. Evol. Microbiol.">
        <title>The Global Catalogue of Microorganisms (GCM) 10K type strain sequencing project: providing services to taxonomists for standard genome sequencing and annotation.</title>
        <authorList>
            <consortium name="The Broad Institute Genomics Platform"/>
            <consortium name="The Broad Institute Genome Sequencing Center for Infectious Disease"/>
            <person name="Wu L."/>
            <person name="Ma J."/>
        </authorList>
    </citation>
    <scope>NUCLEOTIDE SEQUENCE [LARGE SCALE GENOMIC DNA]</scope>
    <source>
        <strain evidence="7">JCM 14331</strain>
    </source>
</reference>
<dbReference type="Pfam" id="PF00990">
    <property type="entry name" value="GGDEF"/>
    <property type="match status" value="1"/>
</dbReference>
<comment type="catalytic activity">
    <reaction evidence="2">
        <text>2 GTP = 3',3'-c-di-GMP + 2 diphosphate</text>
        <dbReference type="Rhea" id="RHEA:24898"/>
        <dbReference type="ChEBI" id="CHEBI:33019"/>
        <dbReference type="ChEBI" id="CHEBI:37565"/>
        <dbReference type="ChEBI" id="CHEBI:58805"/>
        <dbReference type="EC" id="2.7.7.65"/>
    </reaction>
</comment>
<keyword evidence="7" id="KW-1185">Reference proteome</keyword>
<dbReference type="InterPro" id="IPR050469">
    <property type="entry name" value="Diguanylate_Cyclase"/>
</dbReference>
<evidence type="ECO:0000256" key="4">
    <source>
        <dbReference type="SAM" id="SignalP"/>
    </source>
</evidence>
<dbReference type="NCBIfam" id="TIGR00254">
    <property type="entry name" value="GGDEF"/>
    <property type="match status" value="1"/>
</dbReference>
<dbReference type="InterPro" id="IPR011110">
    <property type="entry name" value="Reg_prop"/>
</dbReference>
<keyword evidence="3" id="KW-0812">Transmembrane</keyword>
<dbReference type="Gene3D" id="3.30.70.270">
    <property type="match status" value="1"/>
</dbReference>
<keyword evidence="3" id="KW-0472">Membrane</keyword>
<gene>
    <name evidence="6" type="ORF">GCM10009098_18390</name>
</gene>
<evidence type="ECO:0000313" key="7">
    <source>
        <dbReference type="Proteomes" id="UP001501169"/>
    </source>
</evidence>
<dbReference type="PANTHER" id="PTHR45138">
    <property type="entry name" value="REGULATORY COMPONENTS OF SENSORY TRANSDUCTION SYSTEM"/>
    <property type="match status" value="1"/>
</dbReference>
<protein>
    <recommendedName>
        <fullName evidence="1">diguanylate cyclase</fullName>
        <ecNumber evidence="1">2.7.7.65</ecNumber>
    </recommendedName>
</protein>
<dbReference type="EC" id="2.7.7.65" evidence="1"/>
<dbReference type="SUPFAM" id="SSF55073">
    <property type="entry name" value="Nucleotide cyclase"/>
    <property type="match status" value="1"/>
</dbReference>
<accession>A0ABP3NTV0</accession>
<evidence type="ECO:0000259" key="5">
    <source>
        <dbReference type="PROSITE" id="PS50887"/>
    </source>
</evidence>